<keyword evidence="4" id="KW-0999">Mitochondrion inner membrane</keyword>
<evidence type="ECO:0000256" key="9">
    <source>
        <dbReference type="RuleBase" id="RU003945"/>
    </source>
</evidence>
<reference evidence="12" key="1">
    <citation type="submission" date="2022-07" db="EMBL/GenBank/DDBJ databases">
        <title>Phylogenomic reconstructions and comparative analyses of Kickxellomycotina fungi.</title>
        <authorList>
            <person name="Reynolds N.K."/>
            <person name="Stajich J.E."/>
            <person name="Barry K."/>
            <person name="Grigoriev I.V."/>
            <person name="Crous P."/>
            <person name="Smith M.E."/>
        </authorList>
    </citation>
    <scope>NUCLEOTIDE SEQUENCE</scope>
    <source>
        <strain evidence="12">NRRL 3115</strain>
    </source>
</reference>
<name>A0A9W8G8P2_9FUNG</name>
<evidence type="ECO:0000256" key="2">
    <source>
        <dbReference type="ARBA" id="ARBA00009877"/>
    </source>
</evidence>
<evidence type="ECO:0000313" key="13">
    <source>
        <dbReference type="Proteomes" id="UP001151518"/>
    </source>
</evidence>
<evidence type="ECO:0000313" key="12">
    <source>
        <dbReference type="EMBL" id="KAJ2678800.1"/>
    </source>
</evidence>
<dbReference type="GO" id="GO:0032979">
    <property type="term" value="P:protein insertion into mitochondrial inner membrane from matrix"/>
    <property type="evidence" value="ECO:0007669"/>
    <property type="project" value="TreeGrafter"/>
</dbReference>
<organism evidence="12 13">
    <name type="scientific">Coemansia spiralis</name>
    <dbReference type="NCBI Taxonomy" id="417178"/>
    <lineage>
        <taxon>Eukaryota</taxon>
        <taxon>Fungi</taxon>
        <taxon>Fungi incertae sedis</taxon>
        <taxon>Zoopagomycota</taxon>
        <taxon>Kickxellomycotina</taxon>
        <taxon>Kickxellomycetes</taxon>
        <taxon>Kickxellales</taxon>
        <taxon>Kickxellaceae</taxon>
        <taxon>Coemansia</taxon>
    </lineage>
</organism>
<proteinExistence type="inferred from homology"/>
<accession>A0A9W8G8P2</accession>
<comment type="similarity">
    <text evidence="2 9">Belongs to the OXA1/ALB3/YidC family.</text>
</comment>
<evidence type="ECO:0000256" key="10">
    <source>
        <dbReference type="SAM" id="Phobius"/>
    </source>
</evidence>
<feature type="domain" description="Membrane insertase YidC/Oxa/ALB C-terminal" evidence="11">
    <location>
        <begin position="118"/>
        <end position="311"/>
    </location>
</feature>
<protein>
    <recommendedName>
        <fullName evidence="11">Membrane insertase YidC/Oxa/ALB C-terminal domain-containing protein</fullName>
    </recommendedName>
</protein>
<evidence type="ECO:0000256" key="7">
    <source>
        <dbReference type="ARBA" id="ARBA00023128"/>
    </source>
</evidence>
<keyword evidence="6 10" id="KW-1133">Transmembrane helix</keyword>
<gene>
    <name evidence="12" type="ORF">GGI25_001992</name>
</gene>
<dbReference type="GO" id="GO:0005743">
    <property type="term" value="C:mitochondrial inner membrane"/>
    <property type="evidence" value="ECO:0007669"/>
    <property type="project" value="UniProtKB-SubCell"/>
</dbReference>
<dbReference type="Proteomes" id="UP001151518">
    <property type="component" value="Unassembled WGS sequence"/>
</dbReference>
<evidence type="ECO:0000256" key="6">
    <source>
        <dbReference type="ARBA" id="ARBA00022989"/>
    </source>
</evidence>
<dbReference type="PANTHER" id="PTHR12428:SF66">
    <property type="entry name" value="MITOCHONDRIAL INNER MEMBRANE PROTEIN OXA1L"/>
    <property type="match status" value="1"/>
</dbReference>
<dbReference type="OrthoDB" id="2148490at2759"/>
<comment type="caution">
    <text evidence="12">The sequence shown here is derived from an EMBL/GenBank/DDBJ whole genome shotgun (WGS) entry which is preliminary data.</text>
</comment>
<keyword evidence="3 9" id="KW-0812">Transmembrane</keyword>
<dbReference type="CDD" id="cd20069">
    <property type="entry name" value="5TM_Oxa1-like"/>
    <property type="match status" value="1"/>
</dbReference>
<dbReference type="InterPro" id="IPR001708">
    <property type="entry name" value="YidC/ALB3/OXA1/COX18"/>
</dbReference>
<evidence type="ECO:0000256" key="3">
    <source>
        <dbReference type="ARBA" id="ARBA00022692"/>
    </source>
</evidence>
<dbReference type="GO" id="GO:0032977">
    <property type="term" value="F:membrane insertase activity"/>
    <property type="evidence" value="ECO:0007669"/>
    <property type="project" value="InterPro"/>
</dbReference>
<keyword evidence="5" id="KW-0809">Transit peptide</keyword>
<evidence type="ECO:0000256" key="1">
    <source>
        <dbReference type="ARBA" id="ARBA00004448"/>
    </source>
</evidence>
<evidence type="ECO:0000256" key="4">
    <source>
        <dbReference type="ARBA" id="ARBA00022792"/>
    </source>
</evidence>
<feature type="transmembrane region" description="Helical" evidence="10">
    <location>
        <begin position="273"/>
        <end position="298"/>
    </location>
</feature>
<keyword evidence="8 10" id="KW-0472">Membrane</keyword>
<dbReference type="NCBIfam" id="TIGR03592">
    <property type="entry name" value="yidC_oxa1_cterm"/>
    <property type="match status" value="1"/>
</dbReference>
<comment type="subcellular location">
    <subcellularLocation>
        <location evidence="9">Membrane</location>
        <topology evidence="9">Multi-pass membrane protein</topology>
    </subcellularLocation>
    <subcellularLocation>
        <location evidence="1">Mitochondrion inner membrane</location>
        <topology evidence="1">Multi-pass membrane protein</topology>
    </subcellularLocation>
</comment>
<dbReference type="Pfam" id="PF02096">
    <property type="entry name" value="60KD_IMP"/>
    <property type="match status" value="1"/>
</dbReference>
<sequence>MSQIPRFTGAYIARASRPAFALNNQAFRQSARVFTVHPTMTRLKPQRAFSTTRNWQENSTEPLLPNLADKVADAVTENAAKVSMQIGDLSNHGLDTILPTRLCEYLLEFTHVATGLPWWATIVAITLVFRTAFLPFVTMSQKHIARLGNTKPEIERIQERIKAAKARGDNTQMVRLSQEISGIYKKHNTSPVKAIVGNLPLLPFSVFMFFGIRDLTKLPITHMDTGGALWFTDLTFTDPYYILPVCSTVGMMLSMEFNFNSNSANGISKQNKLMLRIVGVVGVFFTSQLPAAVFVFWVTNNIFSLIQTLLFRSKWYCQLTGVDRVKKIPYARTKQETTMIDDLFRPKKKKELEKRYVVPHKKRSK</sequence>
<dbReference type="PANTHER" id="PTHR12428">
    <property type="entry name" value="OXA1"/>
    <property type="match status" value="1"/>
</dbReference>
<dbReference type="InterPro" id="IPR028055">
    <property type="entry name" value="YidC/Oxa/ALB_C"/>
</dbReference>
<feature type="transmembrane region" description="Helical" evidence="10">
    <location>
        <begin position="240"/>
        <end position="261"/>
    </location>
</feature>
<dbReference type="AlphaFoldDB" id="A0A9W8G8P2"/>
<feature type="transmembrane region" description="Helical" evidence="10">
    <location>
        <begin position="116"/>
        <end position="137"/>
    </location>
</feature>
<evidence type="ECO:0000256" key="5">
    <source>
        <dbReference type="ARBA" id="ARBA00022946"/>
    </source>
</evidence>
<feature type="transmembrane region" description="Helical" evidence="10">
    <location>
        <begin position="194"/>
        <end position="212"/>
    </location>
</feature>
<keyword evidence="7" id="KW-0496">Mitochondrion</keyword>
<dbReference type="EMBL" id="JANBTW010000017">
    <property type="protein sequence ID" value="KAJ2678800.1"/>
    <property type="molecule type" value="Genomic_DNA"/>
</dbReference>
<evidence type="ECO:0000259" key="11">
    <source>
        <dbReference type="Pfam" id="PF02096"/>
    </source>
</evidence>
<evidence type="ECO:0000256" key="8">
    <source>
        <dbReference type="ARBA" id="ARBA00023136"/>
    </source>
</evidence>